<proteinExistence type="predicted"/>
<evidence type="ECO:0000313" key="5">
    <source>
        <dbReference type="Proteomes" id="UP000823775"/>
    </source>
</evidence>
<dbReference type="SUPFAM" id="SSF52540">
    <property type="entry name" value="P-loop containing nucleoside triphosphate hydrolases"/>
    <property type="match status" value="1"/>
</dbReference>
<keyword evidence="2" id="KW-0472">Membrane</keyword>
<gene>
    <name evidence="4" type="ORF">HAX54_004165</name>
</gene>
<feature type="transmembrane region" description="Helical" evidence="2">
    <location>
        <begin position="49"/>
        <end position="66"/>
    </location>
</feature>
<keyword evidence="5" id="KW-1185">Reference proteome</keyword>
<name>A0ABS8RVB4_DATST</name>
<dbReference type="PANTHER" id="PTHR47968">
    <property type="entry name" value="CENTROMERE PROTEIN E"/>
    <property type="match status" value="1"/>
</dbReference>
<keyword evidence="2" id="KW-0812">Transmembrane</keyword>
<evidence type="ECO:0000313" key="4">
    <source>
        <dbReference type="EMBL" id="MCD7450176.1"/>
    </source>
</evidence>
<reference evidence="4 5" key="1">
    <citation type="journal article" date="2021" name="BMC Genomics">
        <title>Datura genome reveals duplications of psychoactive alkaloid biosynthetic genes and high mutation rate following tissue culture.</title>
        <authorList>
            <person name="Rajewski A."/>
            <person name="Carter-House D."/>
            <person name="Stajich J."/>
            <person name="Litt A."/>
        </authorList>
    </citation>
    <scope>NUCLEOTIDE SEQUENCE [LARGE SCALE GENOMIC DNA]</scope>
    <source>
        <strain evidence="4">AR-01</strain>
    </source>
</reference>
<dbReference type="InterPro" id="IPR036961">
    <property type="entry name" value="Kinesin_motor_dom_sf"/>
</dbReference>
<protein>
    <recommendedName>
        <fullName evidence="3">Kinesin motor domain-containing protein</fullName>
    </recommendedName>
</protein>
<dbReference type="Gene3D" id="3.40.850.10">
    <property type="entry name" value="Kinesin motor domain"/>
    <property type="match status" value="1"/>
</dbReference>
<comment type="caution">
    <text evidence="4">The sequence shown here is derived from an EMBL/GenBank/DDBJ whole genome shotgun (WGS) entry which is preliminary data.</text>
</comment>
<evidence type="ECO:0000259" key="3">
    <source>
        <dbReference type="SMART" id="SM00129"/>
    </source>
</evidence>
<dbReference type="Proteomes" id="UP000823775">
    <property type="component" value="Unassembled WGS sequence"/>
</dbReference>
<evidence type="ECO:0000256" key="1">
    <source>
        <dbReference type="ARBA" id="ARBA00023175"/>
    </source>
</evidence>
<organism evidence="4 5">
    <name type="scientific">Datura stramonium</name>
    <name type="common">Jimsonweed</name>
    <name type="synonym">Common thornapple</name>
    <dbReference type="NCBI Taxonomy" id="4076"/>
    <lineage>
        <taxon>Eukaryota</taxon>
        <taxon>Viridiplantae</taxon>
        <taxon>Streptophyta</taxon>
        <taxon>Embryophyta</taxon>
        <taxon>Tracheophyta</taxon>
        <taxon>Spermatophyta</taxon>
        <taxon>Magnoliopsida</taxon>
        <taxon>eudicotyledons</taxon>
        <taxon>Gunneridae</taxon>
        <taxon>Pentapetalae</taxon>
        <taxon>asterids</taxon>
        <taxon>lamiids</taxon>
        <taxon>Solanales</taxon>
        <taxon>Solanaceae</taxon>
        <taxon>Solanoideae</taxon>
        <taxon>Datureae</taxon>
        <taxon>Datura</taxon>
    </lineage>
</organism>
<accession>A0ABS8RVB4</accession>
<dbReference type="InterPro" id="IPR027417">
    <property type="entry name" value="P-loop_NTPase"/>
</dbReference>
<keyword evidence="1" id="KW-0505">Motor protein</keyword>
<dbReference type="InterPro" id="IPR027640">
    <property type="entry name" value="Kinesin-like_fam"/>
</dbReference>
<evidence type="ECO:0000256" key="2">
    <source>
        <dbReference type="SAM" id="Phobius"/>
    </source>
</evidence>
<feature type="domain" description="Kinesin motor" evidence="3">
    <location>
        <begin position="5"/>
        <end position="231"/>
    </location>
</feature>
<keyword evidence="2" id="KW-1133">Transmembrane helix</keyword>
<dbReference type="SMART" id="SM00129">
    <property type="entry name" value="KISc"/>
    <property type="match status" value="1"/>
</dbReference>
<dbReference type="PANTHER" id="PTHR47968:SF55">
    <property type="entry name" value="KINESIN-LIKE PROTEIN KIN-7H"/>
    <property type="match status" value="1"/>
</dbReference>
<dbReference type="InterPro" id="IPR001752">
    <property type="entry name" value="Kinesin_motor_dom"/>
</dbReference>
<dbReference type="EMBL" id="JACEIK010000119">
    <property type="protein sequence ID" value="MCD7450176.1"/>
    <property type="molecule type" value="Genomic_DNA"/>
</dbReference>
<sequence>MEEVEERIFVSVRLRPLNEDERNDVSDWECIDDTTIIYKNSSFSPSERLIIYLCTITTFGSLAVIAQQDRFMKKQLKKLLSFSCQKDSIRSHSSDNYSTRLLDDPERGTVIEKLTEEPLRDWNHLRRTDWGDFLGLKQAPDLTKSSDCESSAGEYLGSDFEYPFSYCGTKMNFVDLAGSERAYQSLSAGTRLKKAPSLGGNGRSAIICTISPARNHVEQSRNTLLGWQDWKSELRYPRACIFPSDYEALLQEKDHQIQQFGFGHYPNLRVKRSPDYQSPMQQISILRDTRYIDVDVRARSLGHSRCSSEDQFIHVPEFEETIFRNNTFPMY</sequence>